<keyword evidence="1" id="KW-0472">Membrane</keyword>
<proteinExistence type="predicted"/>
<keyword evidence="1" id="KW-0812">Transmembrane</keyword>
<feature type="transmembrane region" description="Helical" evidence="1">
    <location>
        <begin position="90"/>
        <end position="119"/>
    </location>
</feature>
<name>A0A3M7Q9T1_BRAPC</name>
<dbReference type="Proteomes" id="UP000276133">
    <property type="component" value="Unassembled WGS sequence"/>
</dbReference>
<gene>
    <name evidence="2" type="ORF">BpHYR1_002182</name>
</gene>
<feature type="transmembrane region" description="Helical" evidence="1">
    <location>
        <begin position="139"/>
        <end position="157"/>
    </location>
</feature>
<dbReference type="SUPFAM" id="SSF81321">
    <property type="entry name" value="Family A G protein-coupled receptor-like"/>
    <property type="match status" value="1"/>
</dbReference>
<organism evidence="2 3">
    <name type="scientific">Brachionus plicatilis</name>
    <name type="common">Marine rotifer</name>
    <name type="synonym">Brachionus muelleri</name>
    <dbReference type="NCBI Taxonomy" id="10195"/>
    <lineage>
        <taxon>Eukaryota</taxon>
        <taxon>Metazoa</taxon>
        <taxon>Spiralia</taxon>
        <taxon>Gnathifera</taxon>
        <taxon>Rotifera</taxon>
        <taxon>Eurotatoria</taxon>
        <taxon>Monogononta</taxon>
        <taxon>Pseudotrocha</taxon>
        <taxon>Ploima</taxon>
        <taxon>Brachionidae</taxon>
        <taxon>Brachionus</taxon>
    </lineage>
</organism>
<reference evidence="2 3" key="1">
    <citation type="journal article" date="2018" name="Sci. Rep.">
        <title>Genomic signatures of local adaptation to the degree of environmental predictability in rotifers.</title>
        <authorList>
            <person name="Franch-Gras L."/>
            <person name="Hahn C."/>
            <person name="Garcia-Roger E.M."/>
            <person name="Carmona M.J."/>
            <person name="Serra M."/>
            <person name="Gomez A."/>
        </authorList>
    </citation>
    <scope>NUCLEOTIDE SEQUENCE [LARGE SCALE GENOMIC DNA]</scope>
    <source>
        <strain evidence="2">HYR1</strain>
    </source>
</reference>
<keyword evidence="3" id="KW-1185">Reference proteome</keyword>
<sequence>MSNVTLQNDVCDSMYKVYHIYIDKLLNSIGLAFNVLSILVFVKLLASKNVKSDMFKYLMIKSIFDAYYNFRNLIFIIYDCIDCSINENQFFLIFLWIFVIYFGYVVQLLSICCEIGATFDRYQHISNKLKMFKRTSYKFNLSIAFLFSLIFYLNKIFERTLTTRHNGSNSTTKEHILIFNSLGSSEVALKVDFVQSFVKNGVCVLIILVLNVLSLISIKKSMGNKRRMINRCNNKSENLTLKMNKSIARNRVVKTELNVTIMVLTTGVLTSKLANSKENCIKLYQLLQQIKPEEEEVSEMEQPRKFRFVSERELKVDRGELVGNSDLLMTMINQCQTPSHLASNLFLYNNSDDESNDSTKSMKRSQATINLLKGENDTVLSTAEQHQISCIQVDRDFRKMKPKSTSSTTSLLAARQADVSVTFNVNVASTPKKVFHRTSVIRKAIRKHPLTSTLIRPEVKKMRIPPPLLSSSIVPDVKVMKRVRSSSGKKERKSKMQKVEKLVKRECCAKYERRKVIKSDGCGLKYPIKFCPYLKSKDIDRINVECVDGMGFENNLKPCRSNSNCYGYGEYNVWFL</sequence>
<evidence type="ECO:0000313" key="2">
    <source>
        <dbReference type="EMBL" id="RNA07962.1"/>
    </source>
</evidence>
<dbReference type="Gene3D" id="1.20.1070.10">
    <property type="entry name" value="Rhodopsin 7-helix transmembrane proteins"/>
    <property type="match status" value="1"/>
</dbReference>
<comment type="caution">
    <text evidence="2">The sequence shown here is derived from an EMBL/GenBank/DDBJ whole genome shotgun (WGS) entry which is preliminary data.</text>
</comment>
<accession>A0A3M7Q9T1</accession>
<dbReference type="OrthoDB" id="10585959at2759"/>
<feature type="transmembrane region" description="Helical" evidence="1">
    <location>
        <begin position="197"/>
        <end position="218"/>
    </location>
</feature>
<evidence type="ECO:0000256" key="1">
    <source>
        <dbReference type="SAM" id="Phobius"/>
    </source>
</evidence>
<protein>
    <submittedName>
        <fullName evidence="2">Uncharacterized protein</fullName>
    </submittedName>
</protein>
<dbReference type="AlphaFoldDB" id="A0A3M7Q9T1"/>
<keyword evidence="1" id="KW-1133">Transmembrane helix</keyword>
<feature type="transmembrane region" description="Helical" evidence="1">
    <location>
        <begin position="25"/>
        <end position="46"/>
    </location>
</feature>
<evidence type="ECO:0000313" key="3">
    <source>
        <dbReference type="Proteomes" id="UP000276133"/>
    </source>
</evidence>
<dbReference type="EMBL" id="REGN01006892">
    <property type="protein sequence ID" value="RNA07962.1"/>
    <property type="molecule type" value="Genomic_DNA"/>
</dbReference>